<keyword evidence="5 15" id="KW-0812">Transmembrane</keyword>
<dbReference type="SUPFAM" id="SSF81573">
    <property type="entry name" value="F1F0 ATP synthase subunit B, membrane domain"/>
    <property type="match status" value="1"/>
</dbReference>
<keyword evidence="4 15" id="KW-0138">CF(0)</keyword>
<keyword evidence="6 15" id="KW-0375">Hydrogen ion transport</keyword>
<keyword evidence="7 15" id="KW-1133">Transmembrane helix</keyword>
<evidence type="ECO:0000313" key="18">
    <source>
        <dbReference type="EMBL" id="MBC9812329.1"/>
    </source>
</evidence>
<dbReference type="InterPro" id="IPR028987">
    <property type="entry name" value="ATP_synth_B-like_membr_sf"/>
</dbReference>
<evidence type="ECO:0000256" key="1">
    <source>
        <dbReference type="ARBA" id="ARBA00005513"/>
    </source>
</evidence>
<comment type="subunit">
    <text evidence="13">F-type ATPases have 2 components, F(1) - the catalytic core - and F(0) - the membrane proton channel. F(1) has five subunits: alpha(3), beta(3), gamma(1), delta(1), epsilon(1). F(0) has four main subunits: a(1), b(2) and c(10-14). The alpha and beta chains form an alternating ring which encloses part of the gamma chain. F(1) is attached to F(0) by a central stalk formed by the gamma and epsilon chains, while a peripheral stalk is formed by the delta and b chains.</text>
</comment>
<name>A0A8J6PIP4_9FLAO</name>
<dbReference type="CDD" id="cd06503">
    <property type="entry name" value="ATP-synt_Fo_b"/>
    <property type="match status" value="1"/>
</dbReference>
<dbReference type="GO" id="GO:0005886">
    <property type="term" value="C:plasma membrane"/>
    <property type="evidence" value="ECO:0007669"/>
    <property type="project" value="UniProtKB-SubCell"/>
</dbReference>
<comment type="subunit">
    <text evidence="15">F-type ATPases have 2 components, F(1) - the catalytic core - and F(0) - the membrane proton channel. F(1) has five subunits: alpha(3), beta(3), gamma(1), delta(1), epsilon(1). F(0) has three main subunits: a(1), b(2) and c(10-14). The alpha and beta chains form an alternating ring which encloses part of the gamma chain. F(1) is attached to F(0) by a central stalk formed by the gamma and epsilon chains, while a peripheral stalk is formed by the delta and b chains.</text>
</comment>
<dbReference type="GO" id="GO:0012505">
    <property type="term" value="C:endomembrane system"/>
    <property type="evidence" value="ECO:0007669"/>
    <property type="project" value="UniProtKB-SubCell"/>
</dbReference>
<dbReference type="Pfam" id="PF00430">
    <property type="entry name" value="ATP-synt_B"/>
    <property type="match status" value="1"/>
</dbReference>
<comment type="function">
    <text evidence="12">Component of the F(0) channel, it forms part of the peripheral stalk, linking F(1) to F(0). The b'-subunit is a diverged and duplicated form of b found in plants and photosynthetic bacteria.</text>
</comment>
<evidence type="ECO:0000313" key="19">
    <source>
        <dbReference type="Proteomes" id="UP000652681"/>
    </source>
</evidence>
<comment type="subcellular location">
    <subcellularLocation>
        <location evidence="15">Cell membrane</location>
        <topology evidence="15">Single-pass membrane protein</topology>
    </subcellularLocation>
    <subcellularLocation>
        <location evidence="14">Endomembrane system</location>
        <topology evidence="14">Single-pass membrane protein</topology>
    </subcellularLocation>
</comment>
<keyword evidence="17" id="KW-0175">Coiled coil</keyword>
<evidence type="ECO:0000256" key="3">
    <source>
        <dbReference type="ARBA" id="ARBA00022475"/>
    </source>
</evidence>
<comment type="similarity">
    <text evidence="1 15 16">Belongs to the ATPase B chain family.</text>
</comment>
<dbReference type="NCBIfam" id="NF011041">
    <property type="entry name" value="PRK14471.1"/>
    <property type="match status" value="1"/>
</dbReference>
<evidence type="ECO:0000256" key="16">
    <source>
        <dbReference type="RuleBase" id="RU003848"/>
    </source>
</evidence>
<dbReference type="InterPro" id="IPR050059">
    <property type="entry name" value="ATP_synthase_B_chain"/>
</dbReference>
<feature type="coiled-coil region" evidence="17">
    <location>
        <begin position="44"/>
        <end position="119"/>
    </location>
</feature>
<evidence type="ECO:0000256" key="6">
    <source>
        <dbReference type="ARBA" id="ARBA00022781"/>
    </source>
</evidence>
<dbReference type="PANTHER" id="PTHR33445">
    <property type="entry name" value="ATP SYNTHASE SUBUNIT B', CHLOROPLASTIC"/>
    <property type="match status" value="1"/>
</dbReference>
<dbReference type="Gene3D" id="1.20.5.620">
    <property type="entry name" value="F1F0 ATP synthase subunit B, membrane domain"/>
    <property type="match status" value="1"/>
</dbReference>
<keyword evidence="3 15" id="KW-1003">Cell membrane</keyword>
<keyword evidence="19" id="KW-1185">Reference proteome</keyword>
<dbReference type="Proteomes" id="UP000652681">
    <property type="component" value="Unassembled WGS sequence"/>
</dbReference>
<evidence type="ECO:0000256" key="15">
    <source>
        <dbReference type="HAMAP-Rule" id="MF_01398"/>
    </source>
</evidence>
<feature type="transmembrane region" description="Helical" evidence="15">
    <location>
        <begin position="12"/>
        <end position="30"/>
    </location>
</feature>
<evidence type="ECO:0000256" key="13">
    <source>
        <dbReference type="ARBA" id="ARBA00026054"/>
    </source>
</evidence>
<evidence type="ECO:0000256" key="17">
    <source>
        <dbReference type="SAM" id="Coils"/>
    </source>
</evidence>
<evidence type="ECO:0000256" key="14">
    <source>
        <dbReference type="ARBA" id="ARBA00037847"/>
    </source>
</evidence>
<evidence type="ECO:0000256" key="2">
    <source>
        <dbReference type="ARBA" id="ARBA00022448"/>
    </source>
</evidence>
<dbReference type="InterPro" id="IPR005864">
    <property type="entry name" value="ATP_synth_F0_bsu_bac"/>
</dbReference>
<evidence type="ECO:0000256" key="11">
    <source>
        <dbReference type="ARBA" id="ARBA00025198"/>
    </source>
</evidence>
<gene>
    <name evidence="15" type="primary">atpF</name>
    <name evidence="18" type="ORF">H9Y05_07520</name>
</gene>
<dbReference type="InterPro" id="IPR002146">
    <property type="entry name" value="ATP_synth_b/b'su_bac/chlpt"/>
</dbReference>
<dbReference type="GO" id="GO:0045259">
    <property type="term" value="C:proton-transporting ATP synthase complex"/>
    <property type="evidence" value="ECO:0007669"/>
    <property type="project" value="UniProtKB-KW"/>
</dbReference>
<keyword evidence="2 15" id="KW-0813">Transport</keyword>
<keyword evidence="9 15" id="KW-0472">Membrane</keyword>
<dbReference type="NCBIfam" id="TIGR01144">
    <property type="entry name" value="ATP_synt_b"/>
    <property type="match status" value="1"/>
</dbReference>
<protein>
    <recommendedName>
        <fullName evidence="15">ATP synthase subunit b</fullName>
    </recommendedName>
    <alternativeName>
        <fullName evidence="15">ATP synthase F(0) sector subunit b</fullName>
    </alternativeName>
    <alternativeName>
        <fullName evidence="15">ATPase subunit I</fullName>
    </alternativeName>
    <alternativeName>
        <fullName evidence="15">F-type ATPase subunit b</fullName>
        <shortName evidence="15">F-ATPase subunit b</shortName>
    </alternativeName>
</protein>
<evidence type="ECO:0000256" key="7">
    <source>
        <dbReference type="ARBA" id="ARBA00022989"/>
    </source>
</evidence>
<keyword evidence="10 15" id="KW-0066">ATP synthesis</keyword>
<evidence type="ECO:0000256" key="10">
    <source>
        <dbReference type="ARBA" id="ARBA00023310"/>
    </source>
</evidence>
<proteinExistence type="inferred from homology"/>
<dbReference type="EMBL" id="JACVEL010000004">
    <property type="protein sequence ID" value="MBC9812329.1"/>
    <property type="molecule type" value="Genomic_DNA"/>
</dbReference>
<dbReference type="GO" id="GO:0046933">
    <property type="term" value="F:proton-transporting ATP synthase activity, rotational mechanism"/>
    <property type="evidence" value="ECO:0007669"/>
    <property type="project" value="UniProtKB-UniRule"/>
</dbReference>
<keyword evidence="8 15" id="KW-0406">Ion transport</keyword>
<evidence type="ECO:0000256" key="4">
    <source>
        <dbReference type="ARBA" id="ARBA00022547"/>
    </source>
</evidence>
<accession>A0A8J6PIP4</accession>
<dbReference type="RefSeq" id="WP_163489725.1">
    <property type="nucleotide sequence ID" value="NZ_JACVEL010000004.1"/>
</dbReference>
<evidence type="ECO:0000256" key="8">
    <source>
        <dbReference type="ARBA" id="ARBA00023065"/>
    </source>
</evidence>
<evidence type="ECO:0000256" key="12">
    <source>
        <dbReference type="ARBA" id="ARBA00025614"/>
    </source>
</evidence>
<dbReference type="AlphaFoldDB" id="A0A8J6PIP4"/>
<reference evidence="18" key="1">
    <citation type="submission" date="2020-09" db="EMBL/GenBank/DDBJ databases">
        <title>Taishania pollutisoli gen. nov., sp. nov., Isolated from Tetrabromobisphenol A-Contaminated Soil.</title>
        <authorList>
            <person name="Chen Q."/>
        </authorList>
    </citation>
    <scope>NUCLEOTIDE SEQUENCE</scope>
    <source>
        <strain evidence="18">CZZ-1</strain>
    </source>
</reference>
<comment type="function">
    <text evidence="11 15">F(1)F(0) ATP synthase produces ATP from ADP in the presence of a proton or sodium gradient. F-type ATPases consist of two structural domains, F(1) containing the extramembraneous catalytic core and F(0) containing the membrane proton channel, linked together by a central stalk and a peripheral stalk. During catalysis, ATP synthesis in the catalytic domain of F(1) is coupled via a rotary mechanism of the central stalk subunits to proton translocation.</text>
</comment>
<dbReference type="GO" id="GO:0046961">
    <property type="term" value="F:proton-transporting ATPase activity, rotational mechanism"/>
    <property type="evidence" value="ECO:0007669"/>
    <property type="project" value="TreeGrafter"/>
</dbReference>
<evidence type="ECO:0000256" key="5">
    <source>
        <dbReference type="ARBA" id="ARBA00022692"/>
    </source>
</evidence>
<organism evidence="18 19">
    <name type="scientific">Taishania pollutisoli</name>
    <dbReference type="NCBI Taxonomy" id="2766479"/>
    <lineage>
        <taxon>Bacteria</taxon>
        <taxon>Pseudomonadati</taxon>
        <taxon>Bacteroidota</taxon>
        <taxon>Flavobacteriia</taxon>
        <taxon>Flavobacteriales</taxon>
        <taxon>Crocinitomicaceae</taxon>
        <taxon>Taishania</taxon>
    </lineage>
</organism>
<comment type="caution">
    <text evidence="18">The sequence shown here is derived from an EMBL/GenBank/DDBJ whole genome shotgun (WGS) entry which is preliminary data.</text>
</comment>
<dbReference type="HAMAP" id="MF_01398">
    <property type="entry name" value="ATP_synth_b_bprime"/>
    <property type="match status" value="1"/>
</dbReference>
<evidence type="ECO:0000256" key="9">
    <source>
        <dbReference type="ARBA" id="ARBA00023136"/>
    </source>
</evidence>
<sequence length="164" mass="18231">MDLITPDLGLLFWTGLVFIALLFILTKFAWKPILNMVNTREQKITEALELAEKTKAEMQLLAAQNEELVKEARKERDAMIKDAKATADKMVDDAKNKAKEEAEKVLESARTSINAEKAAAIAELKAQMAAFSIEIAEKVVRENLSSDEKQKALADKLAGEINLN</sequence>
<dbReference type="PANTHER" id="PTHR33445:SF1">
    <property type="entry name" value="ATP SYNTHASE SUBUNIT B"/>
    <property type="match status" value="1"/>
</dbReference>